<evidence type="ECO:0000256" key="7">
    <source>
        <dbReference type="ARBA" id="ARBA00023295"/>
    </source>
</evidence>
<dbReference type="InterPro" id="IPR029062">
    <property type="entry name" value="Class_I_gatase-like"/>
</dbReference>
<dbReference type="GO" id="GO:0046872">
    <property type="term" value="F:metal ion binding"/>
    <property type="evidence" value="ECO:0007669"/>
    <property type="project" value="UniProtKB-KW"/>
</dbReference>
<evidence type="ECO:0000259" key="13">
    <source>
        <dbReference type="Pfam" id="PF08533"/>
    </source>
</evidence>
<gene>
    <name evidence="14" type="ORF">ACPOL_2408</name>
</gene>
<dbReference type="Pfam" id="PF08533">
    <property type="entry name" value="Glyco_hydro_42C"/>
    <property type="match status" value="1"/>
</dbReference>
<dbReference type="InterPro" id="IPR013738">
    <property type="entry name" value="Beta_galactosidase_Trimer"/>
</dbReference>
<organism evidence="14 15">
    <name type="scientific">Acidisarcina polymorpha</name>
    <dbReference type="NCBI Taxonomy" id="2211140"/>
    <lineage>
        <taxon>Bacteria</taxon>
        <taxon>Pseudomonadati</taxon>
        <taxon>Acidobacteriota</taxon>
        <taxon>Terriglobia</taxon>
        <taxon>Terriglobales</taxon>
        <taxon>Acidobacteriaceae</taxon>
        <taxon>Acidisarcina</taxon>
    </lineage>
</organism>
<keyword evidence="15" id="KW-1185">Reference proteome</keyword>
<evidence type="ECO:0000256" key="2">
    <source>
        <dbReference type="ARBA" id="ARBA00005940"/>
    </source>
</evidence>
<dbReference type="Pfam" id="PF02449">
    <property type="entry name" value="Glyco_hydro_42"/>
    <property type="match status" value="1"/>
</dbReference>
<comment type="catalytic activity">
    <reaction evidence="1 8">
        <text>Hydrolysis of terminal non-reducing beta-D-galactose residues in beta-D-galactosides.</text>
        <dbReference type="EC" id="3.2.1.23"/>
    </reaction>
</comment>
<dbReference type="Gene3D" id="2.60.40.1180">
    <property type="entry name" value="Golgi alpha-mannosidase II"/>
    <property type="match status" value="1"/>
</dbReference>
<evidence type="ECO:0000313" key="14">
    <source>
        <dbReference type="EMBL" id="AXC11730.1"/>
    </source>
</evidence>
<feature type="active site" description="Nucleophile" evidence="9">
    <location>
        <position position="339"/>
    </location>
</feature>
<reference evidence="14 15" key="1">
    <citation type="journal article" date="2018" name="Front. Microbiol.">
        <title>Hydrolytic Capabilities as a Key to Environmental Success: Chitinolytic and Cellulolytic Acidobacteria From Acidic Sub-arctic Soils and Boreal Peatlands.</title>
        <authorList>
            <person name="Belova S.E."/>
            <person name="Ravin N.V."/>
            <person name="Pankratov T.A."/>
            <person name="Rakitin A.L."/>
            <person name="Ivanova A.A."/>
            <person name="Beletsky A.V."/>
            <person name="Mardanov A.V."/>
            <person name="Sinninghe Damste J.S."/>
            <person name="Dedysh S.N."/>
        </authorList>
    </citation>
    <scope>NUCLEOTIDE SEQUENCE [LARGE SCALE GENOMIC DNA]</scope>
    <source>
        <strain evidence="14 15">SBC82</strain>
    </source>
</reference>
<comment type="similarity">
    <text evidence="2 8">Belongs to the glycosyl hydrolase 42 family.</text>
</comment>
<dbReference type="InterPro" id="IPR013739">
    <property type="entry name" value="Beta_galactosidase_C"/>
</dbReference>
<evidence type="ECO:0000256" key="5">
    <source>
        <dbReference type="ARBA" id="ARBA00022801"/>
    </source>
</evidence>
<dbReference type="SUPFAM" id="SSF51445">
    <property type="entry name" value="(Trans)glycosidases"/>
    <property type="match status" value="1"/>
</dbReference>
<evidence type="ECO:0000256" key="9">
    <source>
        <dbReference type="PIRSR" id="PIRSR001084-1"/>
    </source>
</evidence>
<sequence>MPSLPTSANRRRSPRNWLAAAEILTALLLALLPSTTQAQATAYPNAPPLLLGAAWYPEQWPEAQWDRDLAKMEAAHIRLVRMGEFAWSTMEPEEGHYDFTWLDHAIAKAAAHHIVVVLGTPTAAPPAWLTTKYPETLRVDENGVRDEHGNRQQFSFINTKYRQLARGIAGEMAKRYGHNPNVVGWQLDNEYANDSFDPEAKAQFHEFLKKKYGSIQNLNQKWATTYWSQTYDSFDEIPVRPKNENPALLLDWRHFVSQGWKSYSVNQIEAIRPLADPRQFITTNTMGWFDNFDEYVVHTVLDMASWDDYISDPVYDPFDNGARHDLTRGYKRKNFWVMETEPAFVNWRKTNNPLDKGQVRDMAWQAIGHGSDAVEYWQWRAALNGQEQYHGVLVGADGNPVPVYDEVKQVGEEFEKAGAALAGTSPHAEVAILNDYNSRWAINFQRHSEKFDPVEELVAFYKPLSEAAQTVDIVSPDAPLDGYKLVEAPALNVLPKATAVRLVAYVQQGGNLLLGPRSGMKDEYDALNTQLQPGDLSNLLGGHVEQFYALENEVPVTADLGSGTAKIWAEQLSIPNIQVSGNSGDTKTILTYGPSNGWLDNQPAAITRKIGKGSITYLGVWLDDALLAKLTNQLVQQAGVQPKIPNVPAGVEVCVRSKGSHAVAILINHTTSEQHVTLPNAATDLLANGTPSVSSEDLPKYGVAVVEISK</sequence>
<dbReference type="EMBL" id="CP030840">
    <property type="protein sequence ID" value="AXC11730.1"/>
    <property type="molecule type" value="Genomic_DNA"/>
</dbReference>
<keyword evidence="6" id="KW-0862">Zinc</keyword>
<dbReference type="InterPro" id="IPR003476">
    <property type="entry name" value="Glyco_hydro_42"/>
</dbReference>
<feature type="active site" description="Proton donor" evidence="9">
    <location>
        <position position="190"/>
    </location>
</feature>
<evidence type="ECO:0000313" key="15">
    <source>
        <dbReference type="Proteomes" id="UP000253606"/>
    </source>
</evidence>
<feature type="domain" description="Glycoside hydrolase family 42 N-terminal" evidence="11">
    <location>
        <begin position="55"/>
        <end position="416"/>
    </location>
</feature>
<evidence type="ECO:0000256" key="8">
    <source>
        <dbReference type="PIRNR" id="PIRNR001084"/>
    </source>
</evidence>
<dbReference type="GO" id="GO:0004565">
    <property type="term" value="F:beta-galactosidase activity"/>
    <property type="evidence" value="ECO:0007669"/>
    <property type="project" value="UniProtKB-EC"/>
</dbReference>
<feature type="domain" description="Beta-galactosidase trimerisation" evidence="12">
    <location>
        <begin position="428"/>
        <end position="640"/>
    </location>
</feature>
<dbReference type="InterPro" id="IPR013780">
    <property type="entry name" value="Glyco_hydro_b"/>
</dbReference>
<evidence type="ECO:0000256" key="10">
    <source>
        <dbReference type="PIRSR" id="PIRSR001084-2"/>
    </source>
</evidence>
<dbReference type="AlphaFoldDB" id="A0A2Z5FYE3"/>
<dbReference type="Gene3D" id="3.20.20.80">
    <property type="entry name" value="Glycosidases"/>
    <property type="match status" value="1"/>
</dbReference>
<dbReference type="PANTHER" id="PTHR36447">
    <property type="entry name" value="BETA-GALACTOSIDASE GANA"/>
    <property type="match status" value="1"/>
</dbReference>
<feature type="binding site" evidence="10">
    <location>
        <position position="189"/>
    </location>
    <ligand>
        <name>substrate</name>
    </ligand>
</feature>
<evidence type="ECO:0000259" key="11">
    <source>
        <dbReference type="Pfam" id="PF02449"/>
    </source>
</evidence>
<name>A0A2Z5FYE3_9BACT</name>
<keyword evidence="7 8" id="KW-0326">Glycosidase</keyword>
<protein>
    <recommendedName>
        <fullName evidence="3 8">Beta-galactosidase</fullName>
        <shortName evidence="8">Beta-gal</shortName>
        <ecNumber evidence="3 8">3.2.1.23</ecNumber>
    </recommendedName>
</protein>
<dbReference type="Pfam" id="PF08532">
    <property type="entry name" value="Glyco_hydro_42M"/>
    <property type="match status" value="1"/>
</dbReference>
<evidence type="ECO:0000256" key="4">
    <source>
        <dbReference type="ARBA" id="ARBA00022723"/>
    </source>
</evidence>
<dbReference type="PANTHER" id="PTHR36447:SF2">
    <property type="entry name" value="BETA-GALACTOSIDASE YESZ"/>
    <property type="match status" value="1"/>
</dbReference>
<dbReference type="KEGG" id="abas:ACPOL_2408"/>
<dbReference type="PIRSF" id="PIRSF001084">
    <property type="entry name" value="B-galactosidase"/>
    <property type="match status" value="1"/>
</dbReference>
<dbReference type="Gene3D" id="3.40.50.880">
    <property type="match status" value="1"/>
</dbReference>
<keyword evidence="4" id="KW-0479">Metal-binding</keyword>
<dbReference type="InterPro" id="IPR017853">
    <property type="entry name" value="GH"/>
</dbReference>
<dbReference type="EC" id="3.2.1.23" evidence="3 8"/>
<evidence type="ECO:0000256" key="1">
    <source>
        <dbReference type="ARBA" id="ARBA00001412"/>
    </source>
</evidence>
<evidence type="ECO:0000256" key="3">
    <source>
        <dbReference type="ARBA" id="ARBA00012756"/>
    </source>
</evidence>
<dbReference type="CDD" id="cd03143">
    <property type="entry name" value="A4_beta-galactosidase_middle_domain"/>
    <property type="match status" value="1"/>
</dbReference>
<dbReference type="GO" id="GO:0006012">
    <property type="term" value="P:galactose metabolic process"/>
    <property type="evidence" value="ECO:0007669"/>
    <property type="project" value="InterPro"/>
</dbReference>
<evidence type="ECO:0000259" key="12">
    <source>
        <dbReference type="Pfam" id="PF08532"/>
    </source>
</evidence>
<dbReference type="OrthoDB" id="9800974at2"/>
<dbReference type="Proteomes" id="UP000253606">
    <property type="component" value="Chromosome"/>
</dbReference>
<dbReference type="SUPFAM" id="SSF52317">
    <property type="entry name" value="Class I glutamine amidotransferase-like"/>
    <property type="match status" value="1"/>
</dbReference>
<feature type="domain" description="Beta-galactosidase C-terminal" evidence="13">
    <location>
        <begin position="650"/>
        <end position="706"/>
    </location>
</feature>
<accession>A0A2Z5FYE3</accession>
<dbReference type="GO" id="GO:0009341">
    <property type="term" value="C:beta-galactosidase complex"/>
    <property type="evidence" value="ECO:0007669"/>
    <property type="project" value="InterPro"/>
</dbReference>
<keyword evidence="5 8" id="KW-0378">Hydrolase</keyword>
<proteinExistence type="inferred from homology"/>
<feature type="binding site" evidence="10">
    <location>
        <position position="347"/>
    </location>
    <ligand>
        <name>substrate</name>
    </ligand>
</feature>
<feature type="binding site" evidence="10">
    <location>
        <position position="151"/>
    </location>
    <ligand>
        <name>substrate</name>
    </ligand>
</feature>
<evidence type="ECO:0000256" key="6">
    <source>
        <dbReference type="ARBA" id="ARBA00022833"/>
    </source>
</evidence>
<dbReference type="RefSeq" id="WP_114207124.1">
    <property type="nucleotide sequence ID" value="NZ_CP030840.1"/>
</dbReference>
<dbReference type="InterPro" id="IPR013529">
    <property type="entry name" value="Glyco_hydro_42_N"/>
</dbReference>